<evidence type="ECO:0000313" key="3">
    <source>
        <dbReference type="RefSeq" id="XP_033569202.1"/>
    </source>
</evidence>
<gene>
    <name evidence="1 3" type="ORF">BDZ99DRAFT_527609</name>
</gene>
<dbReference type="EMBL" id="MU003724">
    <property type="protein sequence ID" value="KAF2802238.1"/>
    <property type="molecule type" value="Genomic_DNA"/>
</dbReference>
<reference evidence="3" key="2">
    <citation type="submission" date="2020-04" db="EMBL/GenBank/DDBJ databases">
        <authorList>
            <consortium name="NCBI Genome Project"/>
        </authorList>
    </citation>
    <scope>NUCLEOTIDE SEQUENCE</scope>
    <source>
        <strain evidence="3">CBS 304.34</strain>
    </source>
</reference>
<evidence type="ECO:0000313" key="1">
    <source>
        <dbReference type="EMBL" id="KAF2802238.1"/>
    </source>
</evidence>
<sequence>MDAFNATVIINVTADTIGKIGAAFKEDQNDDNVLYNAKNEPTNRLRKSDVDNLGVVDLKSVSDVTHRTMISDTAKEESPRKTATTELSSTLGQIVLCPAISGGWNQAGTCIELTEPREDPLQL</sequence>
<evidence type="ECO:0000313" key="2">
    <source>
        <dbReference type="Proteomes" id="UP000504636"/>
    </source>
</evidence>
<name>A0A6A6Y104_9PEZI</name>
<dbReference type="Proteomes" id="UP000504636">
    <property type="component" value="Unplaced"/>
</dbReference>
<dbReference type="RefSeq" id="XP_033569202.1">
    <property type="nucleotide sequence ID" value="XM_033726279.1"/>
</dbReference>
<dbReference type="AlphaFoldDB" id="A0A6A6Y104"/>
<keyword evidence="2" id="KW-1185">Reference proteome</keyword>
<reference evidence="1 3" key="1">
    <citation type="journal article" date="2020" name="Stud. Mycol.">
        <title>101 Dothideomycetes genomes: a test case for predicting lifestyles and emergence of pathogens.</title>
        <authorList>
            <person name="Haridas S."/>
            <person name="Albert R."/>
            <person name="Binder M."/>
            <person name="Bloem J."/>
            <person name="Labutti K."/>
            <person name="Salamov A."/>
            <person name="Andreopoulos B."/>
            <person name="Baker S."/>
            <person name="Barry K."/>
            <person name="Bills G."/>
            <person name="Bluhm B."/>
            <person name="Cannon C."/>
            <person name="Castanera R."/>
            <person name="Culley D."/>
            <person name="Daum C."/>
            <person name="Ezra D."/>
            <person name="Gonzalez J."/>
            <person name="Henrissat B."/>
            <person name="Kuo A."/>
            <person name="Liang C."/>
            <person name="Lipzen A."/>
            <person name="Lutzoni F."/>
            <person name="Magnuson J."/>
            <person name="Mondo S."/>
            <person name="Nolan M."/>
            <person name="Ohm R."/>
            <person name="Pangilinan J."/>
            <person name="Park H.-J."/>
            <person name="Ramirez L."/>
            <person name="Alfaro M."/>
            <person name="Sun H."/>
            <person name="Tritt A."/>
            <person name="Yoshinaga Y."/>
            <person name="Zwiers L.-H."/>
            <person name="Turgeon B."/>
            <person name="Goodwin S."/>
            <person name="Spatafora J."/>
            <person name="Crous P."/>
            <person name="Grigoriev I."/>
        </authorList>
    </citation>
    <scope>NUCLEOTIDE SEQUENCE</scope>
    <source>
        <strain evidence="1 3">CBS 304.34</strain>
    </source>
</reference>
<protein>
    <submittedName>
        <fullName evidence="1 3">Uncharacterized protein</fullName>
    </submittedName>
</protein>
<reference evidence="3" key="3">
    <citation type="submission" date="2025-04" db="UniProtKB">
        <authorList>
            <consortium name="RefSeq"/>
        </authorList>
    </citation>
    <scope>IDENTIFICATION</scope>
    <source>
        <strain evidence="3">CBS 304.34</strain>
    </source>
</reference>
<proteinExistence type="predicted"/>
<organism evidence="1">
    <name type="scientific">Mytilinidion resinicola</name>
    <dbReference type="NCBI Taxonomy" id="574789"/>
    <lineage>
        <taxon>Eukaryota</taxon>
        <taxon>Fungi</taxon>
        <taxon>Dikarya</taxon>
        <taxon>Ascomycota</taxon>
        <taxon>Pezizomycotina</taxon>
        <taxon>Dothideomycetes</taxon>
        <taxon>Pleosporomycetidae</taxon>
        <taxon>Mytilinidiales</taxon>
        <taxon>Mytilinidiaceae</taxon>
        <taxon>Mytilinidion</taxon>
    </lineage>
</organism>
<dbReference type="GeneID" id="54467172"/>
<dbReference type="OrthoDB" id="3793536at2759"/>
<accession>A0A6A6Y104</accession>